<evidence type="ECO:0008006" key="3">
    <source>
        <dbReference type="Google" id="ProtNLM"/>
    </source>
</evidence>
<dbReference type="Proteomes" id="UP000326939">
    <property type="component" value="Chromosome 9"/>
</dbReference>
<dbReference type="Pfam" id="PF14223">
    <property type="entry name" value="Retrotran_gag_2"/>
    <property type="match status" value="1"/>
</dbReference>
<dbReference type="PANTHER" id="PTHR37610:SF45">
    <property type="entry name" value="RETROTRANSPOSON GAG DOMAIN-CONTAINING PROTEIN"/>
    <property type="match status" value="1"/>
</dbReference>
<dbReference type="AlphaFoldDB" id="A0A5N5LDK6"/>
<accession>A0A5N5LDK6</accession>
<sequence>MGEKGVESCGTKSVPVVVHFEGVFNAGIILTKSNYDIWSQLMAMHIAEREKLSYIHGKTKPPVETKDGYEKWYAENQKVKRWLLMSMTLEIMKCYLRLPTAYEIWSAMSKAFYDGSNELQVFALNQKAFTAKQSRKTLSKYYGELTEIFREFPSCNFERGIWGSRSFSLMARHRFNQNWQNHPKTNNGSGKSTYKYTQCNQTGHTKSWCFELVGYPKWWDHSRDTRKKNSKRPSTVAIAETKYEDDVVEKGSALMLTANNGGENQKEIQTLDYDVLNHNYMDSEFPEFESGNLDVHNLDRSGLTLDSSGDDSQAGLVNHEVGEFDLRGMPLDTNGDKSIEVEDVAPLSELSPCIIPNQSSAADVPDVVTKPFLKQLPLRIV</sequence>
<dbReference type="EMBL" id="VDCV01000009">
    <property type="protein sequence ID" value="KAB5540835.1"/>
    <property type="molecule type" value="Genomic_DNA"/>
</dbReference>
<name>A0A5N5LDK6_9ROSI</name>
<protein>
    <recommendedName>
        <fullName evidence="3">Retrotransposon Copia-like N-terminal domain-containing protein</fullName>
    </recommendedName>
</protein>
<comment type="caution">
    <text evidence="1">The sequence shown here is derived from an EMBL/GenBank/DDBJ whole genome shotgun (WGS) entry which is preliminary data.</text>
</comment>
<gene>
    <name evidence="1" type="ORF">DKX38_013809</name>
</gene>
<evidence type="ECO:0000313" key="2">
    <source>
        <dbReference type="Proteomes" id="UP000326939"/>
    </source>
</evidence>
<organism evidence="1 2">
    <name type="scientific">Salix brachista</name>
    <dbReference type="NCBI Taxonomy" id="2182728"/>
    <lineage>
        <taxon>Eukaryota</taxon>
        <taxon>Viridiplantae</taxon>
        <taxon>Streptophyta</taxon>
        <taxon>Embryophyta</taxon>
        <taxon>Tracheophyta</taxon>
        <taxon>Spermatophyta</taxon>
        <taxon>Magnoliopsida</taxon>
        <taxon>eudicotyledons</taxon>
        <taxon>Gunneridae</taxon>
        <taxon>Pentapetalae</taxon>
        <taxon>rosids</taxon>
        <taxon>fabids</taxon>
        <taxon>Malpighiales</taxon>
        <taxon>Salicaceae</taxon>
        <taxon>Saliceae</taxon>
        <taxon>Salix</taxon>
    </lineage>
</organism>
<evidence type="ECO:0000313" key="1">
    <source>
        <dbReference type="EMBL" id="KAB5540835.1"/>
    </source>
</evidence>
<proteinExistence type="predicted"/>
<reference evidence="2" key="1">
    <citation type="journal article" date="2019" name="Gigascience">
        <title>De novo genome assembly of the endangered Acer yangbiense, a plant species with extremely small populations endemic to Yunnan Province, China.</title>
        <authorList>
            <person name="Yang J."/>
            <person name="Wariss H.M."/>
            <person name="Tao L."/>
            <person name="Zhang R."/>
            <person name="Yun Q."/>
            <person name="Hollingsworth P."/>
            <person name="Dao Z."/>
            <person name="Luo G."/>
            <person name="Guo H."/>
            <person name="Ma Y."/>
            <person name="Sun W."/>
        </authorList>
    </citation>
    <scope>NUCLEOTIDE SEQUENCE [LARGE SCALE GENOMIC DNA]</scope>
    <source>
        <strain evidence="2">cv. br00</strain>
    </source>
</reference>
<dbReference type="PANTHER" id="PTHR37610">
    <property type="entry name" value="CCHC-TYPE DOMAIN-CONTAINING PROTEIN"/>
    <property type="match status" value="1"/>
</dbReference>
<keyword evidence="2" id="KW-1185">Reference proteome</keyword>